<feature type="transmembrane region" description="Helical" evidence="6">
    <location>
        <begin position="358"/>
        <end position="377"/>
    </location>
</feature>
<comment type="subcellular location">
    <subcellularLocation>
        <location evidence="1">Membrane</location>
        <topology evidence="1">Multi-pass membrane protein</topology>
    </subcellularLocation>
</comment>
<feature type="transmembrane region" description="Helical" evidence="6">
    <location>
        <begin position="312"/>
        <end position="337"/>
    </location>
</feature>
<evidence type="ECO:0000256" key="6">
    <source>
        <dbReference type="SAM" id="Phobius"/>
    </source>
</evidence>
<dbReference type="InterPro" id="IPR050367">
    <property type="entry name" value="APC_superfamily"/>
</dbReference>
<dbReference type="GO" id="GO:0055085">
    <property type="term" value="P:transmembrane transport"/>
    <property type="evidence" value="ECO:0007669"/>
    <property type="project" value="InterPro"/>
</dbReference>
<comment type="caution">
    <text evidence="8">The sequence shown here is derived from an EMBL/GenBank/DDBJ whole genome shotgun (WGS) entry which is preliminary data.</text>
</comment>
<feature type="transmembrane region" description="Helical" evidence="6">
    <location>
        <begin position="68"/>
        <end position="86"/>
    </location>
</feature>
<dbReference type="PANTHER" id="PTHR42770:SF8">
    <property type="entry name" value="PUTRESCINE IMPORTER PUUP"/>
    <property type="match status" value="1"/>
</dbReference>
<dbReference type="AlphaFoldDB" id="A0A843BBP0"/>
<feature type="transmembrane region" description="Helical" evidence="6">
    <location>
        <begin position="383"/>
        <end position="406"/>
    </location>
</feature>
<protein>
    <submittedName>
        <fullName evidence="8">APC family permease</fullName>
    </submittedName>
</protein>
<dbReference type="Proteomes" id="UP000530032">
    <property type="component" value="Unassembled WGS sequence"/>
</dbReference>
<feature type="transmembrane region" description="Helical" evidence="6">
    <location>
        <begin position="31"/>
        <end position="48"/>
    </location>
</feature>
<evidence type="ECO:0000256" key="3">
    <source>
        <dbReference type="ARBA" id="ARBA00022989"/>
    </source>
</evidence>
<keyword evidence="3 6" id="KW-1133">Transmembrane helix</keyword>
<dbReference type="Pfam" id="PF00324">
    <property type="entry name" value="AA_permease"/>
    <property type="match status" value="1"/>
</dbReference>
<evidence type="ECO:0000313" key="9">
    <source>
        <dbReference type="Proteomes" id="UP000530032"/>
    </source>
</evidence>
<accession>A0A843BBP0</accession>
<feature type="transmembrane region" description="Helical" evidence="6">
    <location>
        <begin position="216"/>
        <end position="239"/>
    </location>
</feature>
<proteinExistence type="predicted"/>
<dbReference type="PANTHER" id="PTHR42770">
    <property type="entry name" value="AMINO ACID TRANSPORTER-RELATED"/>
    <property type="match status" value="1"/>
</dbReference>
<name>A0A843BBP0_9BURK</name>
<feature type="transmembrane region" description="Helical" evidence="6">
    <location>
        <begin position="141"/>
        <end position="159"/>
    </location>
</feature>
<reference evidence="8" key="1">
    <citation type="submission" date="2020-12" db="EMBL/GenBank/DDBJ databases">
        <title>Comamonas sp. nov., isolated from stream water.</title>
        <authorList>
            <person name="Park K.-H."/>
        </authorList>
    </citation>
    <scope>NUCLEOTIDE SEQUENCE</scope>
    <source>
        <strain evidence="8">EJ-4</strain>
    </source>
</reference>
<evidence type="ECO:0000256" key="4">
    <source>
        <dbReference type="ARBA" id="ARBA00023136"/>
    </source>
</evidence>
<feature type="transmembrane region" description="Helical" evidence="6">
    <location>
        <begin position="259"/>
        <end position="282"/>
    </location>
</feature>
<organism evidence="8 9">
    <name type="scientific">Comamonas suwonensis</name>
    <dbReference type="NCBI Taxonomy" id="2606214"/>
    <lineage>
        <taxon>Bacteria</taxon>
        <taxon>Pseudomonadati</taxon>
        <taxon>Pseudomonadota</taxon>
        <taxon>Betaproteobacteria</taxon>
        <taxon>Burkholderiales</taxon>
        <taxon>Comamonadaceae</taxon>
        <taxon>Comamonas</taxon>
    </lineage>
</organism>
<dbReference type="PIRSF" id="PIRSF006060">
    <property type="entry name" value="AA_transporter"/>
    <property type="match status" value="1"/>
</dbReference>
<evidence type="ECO:0000256" key="2">
    <source>
        <dbReference type="ARBA" id="ARBA00022692"/>
    </source>
</evidence>
<feature type="transmembrane region" description="Helical" evidence="6">
    <location>
        <begin position="418"/>
        <end position="437"/>
    </location>
</feature>
<dbReference type="InterPro" id="IPR004841">
    <property type="entry name" value="AA-permease/SLC12A_dom"/>
</dbReference>
<evidence type="ECO:0000256" key="5">
    <source>
        <dbReference type="SAM" id="MobiDB-lite"/>
    </source>
</evidence>
<sequence>MRRKTALTDRPPSAPRTSAPASSHPRLQKTLLLWHVVIIGLAYIQPMTLLDTFGMVSRDSLQHVPASYFVALLAVLLTSLSYGHMIRRYPSSGSAYTYAQKAIHPNVGFMVGWSSLLDYLLSPMVNILLAKIYLTAIFPEVNHWFWIVGLTAVMVLVNLRGIRFVAHFNGLIVFFQLLIIAIFTFMVWRDLHAGHNALGAIAEHGGNRLWNLSPFWSAQAEVGALITGATILCFSFTGFDSLSSLAEETRDTENTLPKAIFLTALISGLIFIAATYFLQLYFPGDPKQYFEAVDETQPEILFLVGGALFKSVVLAFAIITVMASGIAAHAGVSRLMYVMGRDGVIHKRFFGHISPKSFTPSYNIVLVGAVALTAGFLNLEYVVALISFGALTAFSFVNLSVLAEYVWRQQRWHTVGDVLRYIVTPVLGFMSVGAMWLKVEMTSLTSGLIWGSIGLLYLGIITGGFRSAAPQYREDIE</sequence>
<dbReference type="Gene3D" id="1.20.1740.10">
    <property type="entry name" value="Amino acid/polyamine transporter I"/>
    <property type="match status" value="1"/>
</dbReference>
<gene>
    <name evidence="8" type="ORF">HF327_004885</name>
</gene>
<feature type="transmembrane region" description="Helical" evidence="6">
    <location>
        <begin position="171"/>
        <end position="188"/>
    </location>
</feature>
<dbReference type="GO" id="GO:0016020">
    <property type="term" value="C:membrane"/>
    <property type="evidence" value="ECO:0007669"/>
    <property type="project" value="UniProtKB-SubCell"/>
</dbReference>
<feature type="domain" description="Amino acid permease/ SLC12A" evidence="7">
    <location>
        <begin position="35"/>
        <end position="403"/>
    </location>
</feature>
<feature type="transmembrane region" description="Helical" evidence="6">
    <location>
        <begin position="107"/>
        <end position="129"/>
    </location>
</feature>
<evidence type="ECO:0000259" key="7">
    <source>
        <dbReference type="Pfam" id="PF00324"/>
    </source>
</evidence>
<dbReference type="EMBL" id="JABBCQ020000003">
    <property type="protein sequence ID" value="MBI1623848.1"/>
    <property type="molecule type" value="Genomic_DNA"/>
</dbReference>
<evidence type="ECO:0000256" key="1">
    <source>
        <dbReference type="ARBA" id="ARBA00004141"/>
    </source>
</evidence>
<keyword evidence="4 6" id="KW-0472">Membrane</keyword>
<keyword evidence="9" id="KW-1185">Reference proteome</keyword>
<feature type="transmembrane region" description="Helical" evidence="6">
    <location>
        <begin position="449"/>
        <end position="469"/>
    </location>
</feature>
<feature type="region of interest" description="Disordered" evidence="5">
    <location>
        <begin position="1"/>
        <end position="23"/>
    </location>
</feature>
<evidence type="ECO:0000313" key="8">
    <source>
        <dbReference type="EMBL" id="MBI1623848.1"/>
    </source>
</evidence>
<keyword evidence="2 6" id="KW-0812">Transmembrane</keyword>